<dbReference type="InterPro" id="IPR001104">
    <property type="entry name" value="3-oxo-5_a-steroid_4-DH_C"/>
</dbReference>
<evidence type="ECO:0000256" key="4">
    <source>
        <dbReference type="ARBA" id="ARBA00023002"/>
    </source>
</evidence>
<dbReference type="FunFam" id="1.20.120.1630:FF:000002">
    <property type="entry name" value="Steroid 5 alpha-reductase 1"/>
    <property type="match status" value="1"/>
</dbReference>
<dbReference type="STRING" id="869211.Spith_1713"/>
<evidence type="ECO:0000256" key="1">
    <source>
        <dbReference type="ARBA" id="ARBA00004141"/>
    </source>
</evidence>
<dbReference type="OrthoDB" id="9779233at2"/>
<feature type="transmembrane region" description="Helical" evidence="6">
    <location>
        <begin position="6"/>
        <end position="27"/>
    </location>
</feature>
<proteinExistence type="predicted"/>
<dbReference type="Proteomes" id="UP000007254">
    <property type="component" value="Chromosome"/>
</dbReference>
<dbReference type="PANTHER" id="PTHR10556:SF43">
    <property type="entry name" value="STEROID 5-ALPHA-REDUCTASE DET2"/>
    <property type="match status" value="1"/>
</dbReference>
<evidence type="ECO:0000259" key="7">
    <source>
        <dbReference type="Pfam" id="PF02544"/>
    </source>
</evidence>
<dbReference type="EMBL" id="CP002903">
    <property type="protein sequence ID" value="AEJ61973.1"/>
    <property type="molecule type" value="Genomic_DNA"/>
</dbReference>
<reference evidence="8 9" key="1">
    <citation type="submission" date="2011-06" db="EMBL/GenBank/DDBJ databases">
        <title>The complete genome of Spirochaeta thermophila DSM 6578.</title>
        <authorList>
            <consortium name="US DOE Joint Genome Institute (JGI-PGF)"/>
            <person name="Lucas S."/>
            <person name="Lapidus A."/>
            <person name="Bruce D."/>
            <person name="Goodwin L."/>
            <person name="Pitluck S."/>
            <person name="Peters L."/>
            <person name="Kyrpides N."/>
            <person name="Mavromatis K."/>
            <person name="Ivanova N."/>
            <person name="Mikailova N."/>
            <person name="Pagani I."/>
            <person name="Chertkov O."/>
            <person name="Detter J.C."/>
            <person name="Tapia R."/>
            <person name="Han C."/>
            <person name="Land M."/>
            <person name="Hauser L."/>
            <person name="Markowitz V."/>
            <person name="Cheng J.-F."/>
            <person name="Hugenholtz P."/>
            <person name="Woyke T."/>
            <person name="Wu D."/>
            <person name="Spring S."/>
            <person name="Merkhoffer B."/>
            <person name="Schneider S."/>
            <person name="Klenk H.-P."/>
            <person name="Eisen J.A."/>
        </authorList>
    </citation>
    <scope>NUCLEOTIDE SEQUENCE [LARGE SCALE GENOMIC DNA]</scope>
    <source>
        <strain evidence="9">ATCC 700085 / DSM 6578 / Z-1203</strain>
    </source>
</reference>
<organism evidence="8 9">
    <name type="scientific">Winmispira thermophila (strain ATCC 700085 / DSM 6578 / Z-1203)</name>
    <name type="common">Spirochaeta thermophila</name>
    <dbReference type="NCBI Taxonomy" id="869211"/>
    <lineage>
        <taxon>Bacteria</taxon>
        <taxon>Pseudomonadati</taxon>
        <taxon>Spirochaetota</taxon>
        <taxon>Spirochaetia</taxon>
        <taxon>Winmispirales</taxon>
        <taxon>Winmispiraceae</taxon>
        <taxon>Winmispira</taxon>
    </lineage>
</organism>
<comment type="subcellular location">
    <subcellularLocation>
        <location evidence="1">Membrane</location>
        <topology evidence="1">Multi-pass membrane protein</topology>
    </subcellularLocation>
</comment>
<evidence type="ECO:0000256" key="2">
    <source>
        <dbReference type="ARBA" id="ARBA00022692"/>
    </source>
</evidence>
<dbReference type="Gene3D" id="1.20.120.1630">
    <property type="match status" value="1"/>
</dbReference>
<dbReference type="Pfam" id="PF02544">
    <property type="entry name" value="Steroid_dh"/>
    <property type="match status" value="1"/>
</dbReference>
<dbReference type="InterPro" id="IPR016636">
    <property type="entry name" value="3-oxo-5-alpha-steroid_4-DH"/>
</dbReference>
<feature type="transmembrane region" description="Helical" evidence="6">
    <location>
        <begin position="67"/>
        <end position="85"/>
    </location>
</feature>
<keyword evidence="4" id="KW-0560">Oxidoreductase</keyword>
<dbReference type="RefSeq" id="WP_014625302.1">
    <property type="nucleotide sequence ID" value="NC_017583.1"/>
</dbReference>
<gene>
    <name evidence="8" type="ordered locus">Spith_1713</name>
</gene>
<feature type="transmembrane region" description="Helical" evidence="6">
    <location>
        <begin position="39"/>
        <end position="61"/>
    </location>
</feature>
<feature type="transmembrane region" description="Helical" evidence="6">
    <location>
        <begin position="135"/>
        <end position="152"/>
    </location>
</feature>
<evidence type="ECO:0000256" key="3">
    <source>
        <dbReference type="ARBA" id="ARBA00022989"/>
    </source>
</evidence>
<accession>G0GBW2</accession>
<dbReference type="InterPro" id="IPR039357">
    <property type="entry name" value="SRD5A/TECR"/>
</dbReference>
<dbReference type="GO" id="GO:0016020">
    <property type="term" value="C:membrane"/>
    <property type="evidence" value="ECO:0007669"/>
    <property type="project" value="UniProtKB-SubCell"/>
</dbReference>
<dbReference type="GO" id="GO:0003865">
    <property type="term" value="F:3-oxo-5-alpha-steroid 4-dehydrogenase activity"/>
    <property type="evidence" value="ECO:0007669"/>
    <property type="project" value="InterPro"/>
</dbReference>
<protein>
    <submittedName>
        <fullName evidence="8">3-oxo-5-alpha-steroid 4-dehydrogenase domain-containing protein</fullName>
    </submittedName>
</protein>
<keyword evidence="2 6" id="KW-0812">Transmembrane</keyword>
<evidence type="ECO:0000313" key="9">
    <source>
        <dbReference type="Proteomes" id="UP000007254"/>
    </source>
</evidence>
<evidence type="ECO:0000256" key="5">
    <source>
        <dbReference type="ARBA" id="ARBA00023136"/>
    </source>
</evidence>
<dbReference type="GO" id="GO:0008202">
    <property type="term" value="P:steroid metabolic process"/>
    <property type="evidence" value="ECO:0007669"/>
    <property type="project" value="InterPro"/>
</dbReference>
<name>G0GBW2_WINT7</name>
<dbReference type="PIRSF" id="PIRSF015596">
    <property type="entry name" value="5_alpha-SR2"/>
    <property type="match status" value="1"/>
</dbReference>
<evidence type="ECO:0000256" key="6">
    <source>
        <dbReference type="SAM" id="Phobius"/>
    </source>
</evidence>
<keyword evidence="5 6" id="KW-0472">Membrane</keyword>
<feature type="transmembrane region" description="Helical" evidence="6">
    <location>
        <begin position="97"/>
        <end position="115"/>
    </location>
</feature>
<keyword evidence="3 6" id="KW-1133">Transmembrane helix</keyword>
<keyword evidence="9" id="KW-1185">Reference proteome</keyword>
<dbReference type="PANTHER" id="PTHR10556">
    <property type="entry name" value="3-OXO-5-ALPHA-STEROID 4-DEHYDROGENASE"/>
    <property type="match status" value="1"/>
</dbReference>
<dbReference type="PROSITE" id="PS50244">
    <property type="entry name" value="S5A_REDUCTASE"/>
    <property type="match status" value="1"/>
</dbReference>
<evidence type="ECO:0000313" key="8">
    <source>
        <dbReference type="EMBL" id="AEJ61973.1"/>
    </source>
</evidence>
<dbReference type="AlphaFoldDB" id="G0GBW2"/>
<feature type="domain" description="3-oxo-5-alpha-steroid 4-dehydrogenase C-terminal" evidence="7">
    <location>
        <begin position="96"/>
        <end position="243"/>
    </location>
</feature>
<sequence>MYERLVLVWMALAVAVWILLSQVTAPYGRHVRQGWGTPLNARMAWMVMELPSLLIPLYGLLWGRPEGLAAFFLGLWVFHYAYRSLLFPFLIRARKDVPFSVVGMALVFNLANSGFNTYSLLFVKDYASSWTSDPRFLLGVCLFLSGFVMHVVSDARLRALRREGEGSYRIPQGWLFRWVSCPNYFGEILEWTGWALATWSLAGISFALWTCANLVPRALSHHRWYRQHFPDYPADRKALIPVIGP</sequence>
<dbReference type="KEGG" id="stq:Spith_1713"/>
<dbReference type="HOGENOM" id="CLU_065395_1_0_12"/>